<protein>
    <submittedName>
        <fullName evidence="1">Gamma-glutamylcyclotransferase</fullName>
    </submittedName>
</protein>
<name>A0ABS6N706_9RHOB</name>
<proteinExistence type="predicted"/>
<evidence type="ECO:0000313" key="1">
    <source>
        <dbReference type="EMBL" id="MBV2359295.1"/>
    </source>
</evidence>
<dbReference type="Proteomes" id="UP001166293">
    <property type="component" value="Unassembled WGS sequence"/>
</dbReference>
<keyword evidence="2" id="KW-1185">Reference proteome</keyword>
<dbReference type="EMBL" id="JAHRWL010000001">
    <property type="protein sequence ID" value="MBV2359295.1"/>
    <property type="molecule type" value="Genomic_DNA"/>
</dbReference>
<organism evidence="1 2">
    <name type="scientific">Thalassococcus arenae</name>
    <dbReference type="NCBI Taxonomy" id="2851652"/>
    <lineage>
        <taxon>Bacteria</taxon>
        <taxon>Pseudomonadati</taxon>
        <taxon>Pseudomonadota</taxon>
        <taxon>Alphaproteobacteria</taxon>
        <taxon>Rhodobacterales</taxon>
        <taxon>Roseobacteraceae</taxon>
        <taxon>Thalassococcus</taxon>
    </lineage>
</organism>
<dbReference type="CDD" id="cd06661">
    <property type="entry name" value="GGCT_like"/>
    <property type="match status" value="1"/>
</dbReference>
<dbReference type="RefSeq" id="WP_217778317.1">
    <property type="nucleotide sequence ID" value="NZ_JAHRWL010000001.1"/>
</dbReference>
<evidence type="ECO:0000313" key="2">
    <source>
        <dbReference type="Proteomes" id="UP001166293"/>
    </source>
</evidence>
<accession>A0ABS6N706</accession>
<sequence>MGDAYFFGYGSLVNRLTHGYTPCHKARLRGWRRAWRYTAARQVAYLTVIADPGCEIDGLIAPVPEDGWRVLDHRERAYDRLPASHAVSHAAGGDPEIAVYAIAPNRLHLPDADHPVLLSYIDVVIQGYLAEYGREGAERFVATTTGWDAPVFDDRAAPVYARAQRLTGPERNFVDAVLRETGCKPFAAPLDRAPTGDA</sequence>
<dbReference type="InterPro" id="IPR013024">
    <property type="entry name" value="GGCT-like"/>
</dbReference>
<gene>
    <name evidence="1" type="ORF">KUH32_05895</name>
</gene>
<comment type="caution">
    <text evidence="1">The sequence shown here is derived from an EMBL/GenBank/DDBJ whole genome shotgun (WGS) entry which is preliminary data.</text>
</comment>
<reference evidence="1" key="1">
    <citation type="submission" date="2021-06" db="EMBL/GenBank/DDBJ databases">
        <title>Thalassococcus sp. CAU 1522 isolated from sea sand, Republic of Korea.</title>
        <authorList>
            <person name="Kim W."/>
        </authorList>
    </citation>
    <scope>NUCLEOTIDE SEQUENCE</scope>
    <source>
        <strain evidence="1">CAU 1522</strain>
    </source>
</reference>